<keyword evidence="1" id="KW-0560">Oxidoreductase</keyword>
<dbReference type="SMART" id="SM00903">
    <property type="entry name" value="Flavin_Reduct"/>
    <property type="match status" value="1"/>
</dbReference>
<dbReference type="AlphaFoldDB" id="A0A1A8ZS85"/>
<organism evidence="3 4">
    <name type="scientific">Micromonospora narathiwatensis</name>
    <dbReference type="NCBI Taxonomy" id="299146"/>
    <lineage>
        <taxon>Bacteria</taxon>
        <taxon>Bacillati</taxon>
        <taxon>Actinomycetota</taxon>
        <taxon>Actinomycetes</taxon>
        <taxon>Micromonosporales</taxon>
        <taxon>Micromonosporaceae</taxon>
        <taxon>Micromonospora</taxon>
    </lineage>
</organism>
<dbReference type="OrthoDB" id="9792858at2"/>
<keyword evidence="4" id="KW-1185">Reference proteome</keyword>
<dbReference type="PATRIC" id="fig|299146.4.peg.2808"/>
<evidence type="ECO:0000313" key="3">
    <source>
        <dbReference type="EMBL" id="SBT46748.1"/>
    </source>
</evidence>
<dbReference type="PANTHER" id="PTHR30466">
    <property type="entry name" value="FLAVIN REDUCTASE"/>
    <property type="match status" value="1"/>
</dbReference>
<dbReference type="Proteomes" id="UP000198765">
    <property type="component" value="Chromosome I"/>
</dbReference>
<accession>A0A1A8ZS85</accession>
<dbReference type="InterPro" id="IPR050268">
    <property type="entry name" value="NADH-dep_flavin_reductase"/>
</dbReference>
<dbReference type="GO" id="GO:0042602">
    <property type="term" value="F:riboflavin reductase (NADPH) activity"/>
    <property type="evidence" value="ECO:0007669"/>
    <property type="project" value="TreeGrafter"/>
</dbReference>
<dbReference type="SUPFAM" id="SSF50475">
    <property type="entry name" value="FMN-binding split barrel"/>
    <property type="match status" value="1"/>
</dbReference>
<feature type="domain" description="Flavin reductase like" evidence="2">
    <location>
        <begin position="27"/>
        <end position="174"/>
    </location>
</feature>
<dbReference type="Gene3D" id="2.30.110.10">
    <property type="entry name" value="Electron Transport, Fmn-binding Protein, Chain A"/>
    <property type="match status" value="1"/>
</dbReference>
<reference evidence="3 4" key="1">
    <citation type="submission" date="2016-06" db="EMBL/GenBank/DDBJ databases">
        <authorList>
            <person name="Kjaerup R.B."/>
            <person name="Dalgaard T.S."/>
            <person name="Juul-Madsen H.R."/>
        </authorList>
    </citation>
    <scope>NUCLEOTIDE SEQUENCE [LARGE SCALE GENOMIC DNA]</scope>
    <source>
        <strain evidence="3 4">DSM 45248</strain>
    </source>
</reference>
<evidence type="ECO:0000313" key="4">
    <source>
        <dbReference type="Proteomes" id="UP000198765"/>
    </source>
</evidence>
<name>A0A1A8ZS85_9ACTN</name>
<dbReference type="InterPro" id="IPR012349">
    <property type="entry name" value="Split_barrel_FMN-bd"/>
</dbReference>
<sequence>MTAAHGGRPDSPTGRHPAERRVLRRAFGTFATGVTVVTVGGEQPHGMTANSFTSVSLDPPLVLVCVDKSTVMHTCLDAAPVFGISVLAAGHAEVARYFADSRRPVGPGEFTGIAAVPGERTGAPMIADALAWFECELWRRYDGGDHTIVVGRLLSYTQPATDQALLFHNGRLGTTGPDREVPT</sequence>
<dbReference type="EMBL" id="LT594324">
    <property type="protein sequence ID" value="SBT46748.1"/>
    <property type="molecule type" value="Genomic_DNA"/>
</dbReference>
<evidence type="ECO:0000256" key="1">
    <source>
        <dbReference type="ARBA" id="ARBA00023002"/>
    </source>
</evidence>
<evidence type="ECO:0000259" key="2">
    <source>
        <dbReference type="SMART" id="SM00903"/>
    </source>
</evidence>
<dbReference type="Pfam" id="PF01613">
    <property type="entry name" value="Flavin_Reduct"/>
    <property type="match status" value="1"/>
</dbReference>
<gene>
    <name evidence="3" type="ORF">GA0070621_2709</name>
</gene>
<dbReference type="PANTHER" id="PTHR30466:SF1">
    <property type="entry name" value="FMN REDUCTASE (NADH) RUTF"/>
    <property type="match status" value="1"/>
</dbReference>
<proteinExistence type="predicted"/>
<protein>
    <submittedName>
        <fullName evidence="3">NADH-FMN oxidoreductase RutF, flavin reductase (DIM6/NTAB) family</fullName>
    </submittedName>
</protein>
<dbReference type="RefSeq" id="WP_091195287.1">
    <property type="nucleotide sequence ID" value="NZ_LT594324.1"/>
</dbReference>
<dbReference type="InterPro" id="IPR002563">
    <property type="entry name" value="Flavin_Rdtase-like_dom"/>
</dbReference>
<dbReference type="GO" id="GO:0010181">
    <property type="term" value="F:FMN binding"/>
    <property type="evidence" value="ECO:0007669"/>
    <property type="project" value="InterPro"/>
</dbReference>